<name>A0A1E4SW85_9ASCO</name>
<sequence>DKFEFPKTKKDFITANTTPLYLNGVELESKKYAIENQEVLTVSALWDYLNELSLNNEDLDIDIPAIMEKLRGTETCHGYGPAYPLSSVNEVIKEHI</sequence>
<feature type="non-terminal residue" evidence="1">
    <location>
        <position position="1"/>
    </location>
</feature>
<feature type="non-terminal residue" evidence="1">
    <location>
        <position position="96"/>
    </location>
</feature>
<dbReference type="OrthoDB" id="4940293at2759"/>
<organism evidence="1 2">
    <name type="scientific">[Candida] arabinofermentans NRRL YB-2248</name>
    <dbReference type="NCBI Taxonomy" id="983967"/>
    <lineage>
        <taxon>Eukaryota</taxon>
        <taxon>Fungi</taxon>
        <taxon>Dikarya</taxon>
        <taxon>Ascomycota</taxon>
        <taxon>Saccharomycotina</taxon>
        <taxon>Pichiomycetes</taxon>
        <taxon>Pichiales</taxon>
        <taxon>Pichiaceae</taxon>
        <taxon>Ogataea</taxon>
        <taxon>Ogataea/Candida clade</taxon>
    </lineage>
</organism>
<reference evidence="2" key="1">
    <citation type="submission" date="2016-04" db="EMBL/GenBank/DDBJ databases">
        <title>Comparative genomics of biotechnologically important yeasts.</title>
        <authorList>
            <consortium name="DOE Joint Genome Institute"/>
            <person name="Riley R."/>
            <person name="Haridas S."/>
            <person name="Wolfe K.H."/>
            <person name="Lopes M.R."/>
            <person name="Hittinger C.T."/>
            <person name="Goker M."/>
            <person name="Salamov A."/>
            <person name="Wisecaver J."/>
            <person name="Long T.M."/>
            <person name="Aerts A.L."/>
            <person name="Barry K."/>
            <person name="Choi C."/>
            <person name="Clum A."/>
            <person name="Coughlan A.Y."/>
            <person name="Deshpande S."/>
            <person name="Douglass A.P."/>
            <person name="Hanson S.J."/>
            <person name="Klenk H.-P."/>
            <person name="Labutti K."/>
            <person name="Lapidus A."/>
            <person name="Lindquist E."/>
            <person name="Lipzen A."/>
            <person name="Meier-Kolthoff J.P."/>
            <person name="Ohm R.A."/>
            <person name="Otillar R.P."/>
            <person name="Pangilinan J."/>
            <person name="Peng Y."/>
            <person name="Rokas A."/>
            <person name="Rosa C.A."/>
            <person name="Scheuner C."/>
            <person name="Sibirny A.A."/>
            <person name="Slot J.C."/>
            <person name="Stielow J.B."/>
            <person name="Sun H."/>
            <person name="Kurtzman C.P."/>
            <person name="Blackwell M."/>
            <person name="Grigoriev I.V."/>
            <person name="Jeffries T.W."/>
        </authorList>
    </citation>
    <scope>NUCLEOTIDE SEQUENCE [LARGE SCALE GENOMIC DNA]</scope>
    <source>
        <strain evidence="2">NRRL YB-2248</strain>
    </source>
</reference>
<dbReference type="Gene3D" id="1.10.238.100">
    <property type="entry name" value="YAP1 redox domain. Chain B"/>
    <property type="match status" value="1"/>
</dbReference>
<dbReference type="AlphaFoldDB" id="A0A1E4SW85"/>
<accession>A0A1E4SW85</accession>
<protein>
    <submittedName>
        <fullName evidence="1">Uncharacterized protein</fullName>
    </submittedName>
</protein>
<keyword evidence="2" id="KW-1185">Reference proteome</keyword>
<proteinExistence type="predicted"/>
<evidence type="ECO:0000313" key="1">
    <source>
        <dbReference type="EMBL" id="ODV83760.1"/>
    </source>
</evidence>
<dbReference type="Proteomes" id="UP000094801">
    <property type="component" value="Unassembled WGS sequence"/>
</dbReference>
<evidence type="ECO:0000313" key="2">
    <source>
        <dbReference type="Proteomes" id="UP000094801"/>
    </source>
</evidence>
<dbReference type="EMBL" id="KV453861">
    <property type="protein sequence ID" value="ODV83760.1"/>
    <property type="molecule type" value="Genomic_DNA"/>
</dbReference>
<gene>
    <name evidence="1" type="ORF">CANARDRAFT_187892</name>
</gene>